<dbReference type="InterPro" id="IPR011146">
    <property type="entry name" value="HIT-like"/>
</dbReference>
<dbReference type="Gene3D" id="3.30.428.10">
    <property type="entry name" value="HIT-like"/>
    <property type="match status" value="1"/>
</dbReference>
<organism evidence="3 4">
    <name type="scientific">Anopheles minimus</name>
    <dbReference type="NCBI Taxonomy" id="112268"/>
    <lineage>
        <taxon>Eukaryota</taxon>
        <taxon>Metazoa</taxon>
        <taxon>Ecdysozoa</taxon>
        <taxon>Arthropoda</taxon>
        <taxon>Hexapoda</taxon>
        <taxon>Insecta</taxon>
        <taxon>Pterygota</taxon>
        <taxon>Neoptera</taxon>
        <taxon>Endopterygota</taxon>
        <taxon>Diptera</taxon>
        <taxon>Nematocera</taxon>
        <taxon>Culicoidea</taxon>
        <taxon>Culicidae</taxon>
        <taxon>Anophelinae</taxon>
        <taxon>Anopheles</taxon>
    </lineage>
</organism>
<comment type="caution">
    <text evidence="1">Lacks conserved residue(s) required for the propagation of feature annotation.</text>
</comment>
<dbReference type="Pfam" id="PF11969">
    <property type="entry name" value="DcpS_C"/>
    <property type="match status" value="1"/>
</dbReference>
<evidence type="ECO:0000259" key="2">
    <source>
        <dbReference type="PROSITE" id="PS51084"/>
    </source>
</evidence>
<dbReference type="GO" id="GO:0003725">
    <property type="term" value="F:double-stranded RNA binding"/>
    <property type="evidence" value="ECO:0007669"/>
    <property type="project" value="TreeGrafter"/>
</dbReference>
<dbReference type="PROSITE" id="PS51084">
    <property type="entry name" value="HIT_2"/>
    <property type="match status" value="1"/>
</dbReference>
<dbReference type="GO" id="GO:0033699">
    <property type="term" value="F:DNA 5'-adenosine monophosphate hydrolase activity"/>
    <property type="evidence" value="ECO:0007669"/>
    <property type="project" value="TreeGrafter"/>
</dbReference>
<dbReference type="GO" id="GO:0030983">
    <property type="term" value="F:mismatched DNA binding"/>
    <property type="evidence" value="ECO:0007669"/>
    <property type="project" value="TreeGrafter"/>
</dbReference>
<dbReference type="EnsemblMetazoa" id="AMIN004669-RA">
    <property type="protein sequence ID" value="AMIN004669-PA"/>
    <property type="gene ID" value="AMIN004669"/>
</dbReference>
<dbReference type="GO" id="GO:0000012">
    <property type="term" value="P:single strand break repair"/>
    <property type="evidence" value="ECO:0007669"/>
    <property type="project" value="TreeGrafter"/>
</dbReference>
<reference evidence="3" key="2">
    <citation type="submission" date="2020-05" db="UniProtKB">
        <authorList>
            <consortium name="EnsemblMetazoa"/>
        </authorList>
    </citation>
    <scope>IDENTIFICATION</scope>
    <source>
        <strain evidence="3">MINIMUS1</strain>
    </source>
</reference>
<dbReference type="SUPFAM" id="SSF54197">
    <property type="entry name" value="HIT-like"/>
    <property type="match status" value="1"/>
</dbReference>
<dbReference type="AlphaFoldDB" id="A0A182W2V9"/>
<accession>A0A182W2V9</accession>
<dbReference type="GO" id="GO:1990165">
    <property type="term" value="F:single-strand break-containing DNA binding"/>
    <property type="evidence" value="ECO:0007669"/>
    <property type="project" value="TreeGrafter"/>
</dbReference>
<evidence type="ECO:0000256" key="1">
    <source>
        <dbReference type="PROSITE-ProRule" id="PRU00464"/>
    </source>
</evidence>
<reference evidence="4" key="1">
    <citation type="submission" date="2013-03" db="EMBL/GenBank/DDBJ databases">
        <title>The Genome Sequence of Anopheles minimus MINIMUS1.</title>
        <authorList>
            <consortium name="The Broad Institute Genomics Platform"/>
            <person name="Neafsey D.E."/>
            <person name="Walton C."/>
            <person name="Walker B."/>
            <person name="Young S.K."/>
            <person name="Zeng Q."/>
            <person name="Gargeya S."/>
            <person name="Fitzgerald M."/>
            <person name="Haas B."/>
            <person name="Abouelleil A."/>
            <person name="Allen A.W."/>
            <person name="Alvarado L."/>
            <person name="Arachchi H.M."/>
            <person name="Berlin A.M."/>
            <person name="Chapman S.B."/>
            <person name="Gainer-Dewar J."/>
            <person name="Goldberg J."/>
            <person name="Griggs A."/>
            <person name="Gujja S."/>
            <person name="Hansen M."/>
            <person name="Howarth C."/>
            <person name="Imamovic A."/>
            <person name="Ireland A."/>
            <person name="Larimer J."/>
            <person name="McCowan C."/>
            <person name="Murphy C."/>
            <person name="Pearson M."/>
            <person name="Poon T.W."/>
            <person name="Priest M."/>
            <person name="Roberts A."/>
            <person name="Saif S."/>
            <person name="Shea T."/>
            <person name="Sisk P."/>
            <person name="Sykes S."/>
            <person name="Wortman J."/>
            <person name="Nusbaum C."/>
            <person name="Birren B."/>
        </authorList>
    </citation>
    <scope>NUCLEOTIDE SEQUENCE [LARGE SCALE GENOMIC DNA]</scope>
    <source>
        <strain evidence="4">MINIMUS1</strain>
    </source>
</reference>
<dbReference type="InterPro" id="IPR036265">
    <property type="entry name" value="HIT-like_sf"/>
</dbReference>
<protein>
    <recommendedName>
        <fullName evidence="2">HIT domain-containing protein</fullName>
    </recommendedName>
</protein>
<dbReference type="STRING" id="112268.A0A182W2V9"/>
<keyword evidence="4" id="KW-1185">Reference proteome</keyword>
<proteinExistence type="predicted"/>
<evidence type="ECO:0000313" key="4">
    <source>
        <dbReference type="Proteomes" id="UP000075920"/>
    </source>
</evidence>
<dbReference type="GO" id="GO:0005634">
    <property type="term" value="C:nucleus"/>
    <property type="evidence" value="ECO:0007669"/>
    <property type="project" value="TreeGrafter"/>
</dbReference>
<evidence type="ECO:0000313" key="3">
    <source>
        <dbReference type="EnsemblMetazoa" id="AMIN004669-PA"/>
    </source>
</evidence>
<name>A0A182W2V9_9DIPT</name>
<dbReference type="PANTHER" id="PTHR12486">
    <property type="entry name" value="APRATAXIN-RELATED"/>
    <property type="match status" value="1"/>
</dbReference>
<dbReference type="GO" id="GO:0003697">
    <property type="term" value="F:single-stranded DNA binding"/>
    <property type="evidence" value="ECO:0007669"/>
    <property type="project" value="TreeGrafter"/>
</dbReference>
<dbReference type="Proteomes" id="UP000075920">
    <property type="component" value="Unassembled WGS sequence"/>
</dbReference>
<feature type="domain" description="HIT" evidence="2">
    <location>
        <begin position="17"/>
        <end position="121"/>
    </location>
</feature>
<dbReference type="PANTHER" id="PTHR12486:SF4">
    <property type="entry name" value="APRATAXIN"/>
    <property type="match status" value="1"/>
</dbReference>
<dbReference type="VEuPathDB" id="VectorBase:AMIN004669"/>
<sequence>MTNTKEDFAKMVREHWSYQLVRELADESLHLNSTSKSIAIKDLHPKARHHFMVLPRKEIDTLHELTIEDVELLEDMYQLGMRVIQDMGWDETQFNFGYHLKPHMKRLHLHVISNDYDSPSLKRRHHWTIFNSEIFRSHEGKLSTVVKELKLYGKIMERSDAYIQSLREGPLKCNVCAFQTDHLHIMKNHITIHNCKRTIGSNSTMLTIHDDSGENIFQQHLHRVNYQFYSSIIGAGQSMFPGSYEKPTKHQAIIGQKQFLCGIAHCGMCATGYSALGR</sequence>